<dbReference type="EMBL" id="JAWPEI010000006">
    <property type="protein sequence ID" value="KAK4723985.1"/>
    <property type="molecule type" value="Genomic_DNA"/>
</dbReference>
<accession>A0AAV9LE55</accession>
<evidence type="ECO:0000313" key="1">
    <source>
        <dbReference type="EMBL" id="KAK4723985.1"/>
    </source>
</evidence>
<reference evidence="1 2" key="1">
    <citation type="submission" date="2023-10" db="EMBL/GenBank/DDBJ databases">
        <title>Genome-Wide Identification Analysis in wild type Solanum Pinnatisectum Reveals Some Genes Defensing Phytophthora Infestans.</title>
        <authorList>
            <person name="Sun C."/>
        </authorList>
    </citation>
    <scope>NUCLEOTIDE SEQUENCE [LARGE SCALE GENOMIC DNA]</scope>
    <source>
        <strain evidence="1">LQN</strain>
        <tissue evidence="1">Leaf</tissue>
    </source>
</reference>
<dbReference type="PANTHER" id="PTHR48435">
    <property type="entry name" value="POLYPROTEIN"/>
    <property type="match status" value="1"/>
</dbReference>
<sequence>MSLHDLFLTEALKIQVQILGAPQARDAIHATLHCQLAWRVQNHAVDLSLPGGQDALFLNVDATTGTTQCTLIPRQISREELVKVLPNTRVMKYVKLRVHPQHVFFDEPSLAMPKVDMLNSNCKGCQEDDLDNANTRKRYGNSEKELKRKYEDGDPTIGSLSHLDKYKFLVSYKTQNESALPTKNGTSKNEHAS</sequence>
<name>A0AAV9LE55_9SOLN</name>
<dbReference type="AlphaFoldDB" id="A0AAV9LE55"/>
<keyword evidence="2" id="KW-1185">Reference proteome</keyword>
<dbReference type="Proteomes" id="UP001311915">
    <property type="component" value="Unassembled WGS sequence"/>
</dbReference>
<dbReference type="InterPro" id="IPR053098">
    <property type="entry name" value="Petuviruses_polyprotein"/>
</dbReference>
<organism evidence="1 2">
    <name type="scientific">Solanum pinnatisectum</name>
    <name type="common">tansyleaf nightshade</name>
    <dbReference type="NCBI Taxonomy" id="50273"/>
    <lineage>
        <taxon>Eukaryota</taxon>
        <taxon>Viridiplantae</taxon>
        <taxon>Streptophyta</taxon>
        <taxon>Embryophyta</taxon>
        <taxon>Tracheophyta</taxon>
        <taxon>Spermatophyta</taxon>
        <taxon>Magnoliopsida</taxon>
        <taxon>eudicotyledons</taxon>
        <taxon>Gunneridae</taxon>
        <taxon>Pentapetalae</taxon>
        <taxon>asterids</taxon>
        <taxon>lamiids</taxon>
        <taxon>Solanales</taxon>
        <taxon>Solanaceae</taxon>
        <taxon>Solanoideae</taxon>
        <taxon>Solaneae</taxon>
        <taxon>Solanum</taxon>
    </lineage>
</organism>
<gene>
    <name evidence="1" type="ORF">R3W88_026764</name>
</gene>
<proteinExistence type="predicted"/>
<dbReference type="PANTHER" id="PTHR48435:SF1">
    <property type="entry name" value="POLYPROTEIN"/>
    <property type="match status" value="1"/>
</dbReference>
<protein>
    <submittedName>
        <fullName evidence="1">Uncharacterized protein</fullName>
    </submittedName>
</protein>
<comment type="caution">
    <text evidence="1">The sequence shown here is derived from an EMBL/GenBank/DDBJ whole genome shotgun (WGS) entry which is preliminary data.</text>
</comment>
<evidence type="ECO:0000313" key="2">
    <source>
        <dbReference type="Proteomes" id="UP001311915"/>
    </source>
</evidence>